<reference evidence="1" key="1">
    <citation type="submission" date="2018-02" db="EMBL/GenBank/DDBJ databases">
        <title>Rhizophora mucronata_Transcriptome.</title>
        <authorList>
            <person name="Meera S.P."/>
            <person name="Sreeshan A."/>
            <person name="Augustine A."/>
        </authorList>
    </citation>
    <scope>NUCLEOTIDE SEQUENCE</scope>
    <source>
        <tissue evidence="1">Leaf</tissue>
    </source>
</reference>
<proteinExistence type="predicted"/>
<protein>
    <submittedName>
        <fullName evidence="1">Uncharacterized protein</fullName>
    </submittedName>
</protein>
<dbReference type="EMBL" id="GGEC01091986">
    <property type="protein sequence ID" value="MBX72470.1"/>
    <property type="molecule type" value="Transcribed_RNA"/>
</dbReference>
<evidence type="ECO:0000313" key="1">
    <source>
        <dbReference type="EMBL" id="MBX72470.1"/>
    </source>
</evidence>
<organism evidence="1">
    <name type="scientific">Rhizophora mucronata</name>
    <name type="common">Asiatic mangrove</name>
    <dbReference type="NCBI Taxonomy" id="61149"/>
    <lineage>
        <taxon>Eukaryota</taxon>
        <taxon>Viridiplantae</taxon>
        <taxon>Streptophyta</taxon>
        <taxon>Embryophyta</taxon>
        <taxon>Tracheophyta</taxon>
        <taxon>Spermatophyta</taxon>
        <taxon>Magnoliopsida</taxon>
        <taxon>eudicotyledons</taxon>
        <taxon>Gunneridae</taxon>
        <taxon>Pentapetalae</taxon>
        <taxon>rosids</taxon>
        <taxon>fabids</taxon>
        <taxon>Malpighiales</taxon>
        <taxon>Rhizophoraceae</taxon>
        <taxon>Rhizophora</taxon>
    </lineage>
</organism>
<sequence length="34" mass="4191">MLQRQHCLNLRMRLQQTHQQILGQEVEFILLQIM</sequence>
<dbReference type="AlphaFoldDB" id="A0A2P2QZS8"/>
<name>A0A2P2QZS8_RHIMU</name>
<accession>A0A2P2QZS8</accession>